<keyword evidence="4" id="KW-1185">Reference proteome</keyword>
<reference evidence="4 5" key="1">
    <citation type="journal article" date="2020" name="Nat. Food">
        <title>A phased Vanilla planifolia genome enables genetic improvement of flavour and production.</title>
        <authorList>
            <person name="Hasing T."/>
            <person name="Tang H."/>
            <person name="Brym M."/>
            <person name="Khazi F."/>
            <person name="Huang T."/>
            <person name="Chambers A.H."/>
        </authorList>
    </citation>
    <scope>NUCLEOTIDE SEQUENCE [LARGE SCALE GENOMIC DNA]</scope>
    <source>
        <tissue evidence="2">Leaf</tissue>
    </source>
</reference>
<dbReference type="EMBL" id="JADCNM010000589">
    <property type="protein sequence ID" value="KAG0446331.1"/>
    <property type="molecule type" value="Genomic_DNA"/>
</dbReference>
<name>A0A835P482_VANPL</name>
<feature type="compositionally biased region" description="Low complexity" evidence="1">
    <location>
        <begin position="1"/>
        <end position="16"/>
    </location>
</feature>
<dbReference type="Proteomes" id="UP000636800">
    <property type="component" value="Unassembled WGS sequence"/>
</dbReference>
<evidence type="ECO:0000313" key="2">
    <source>
        <dbReference type="EMBL" id="KAG0446331.1"/>
    </source>
</evidence>
<dbReference type="AlphaFoldDB" id="A0A835P482"/>
<feature type="region of interest" description="Disordered" evidence="1">
    <location>
        <begin position="1"/>
        <end position="27"/>
    </location>
</feature>
<organism evidence="2 5">
    <name type="scientific">Vanilla planifolia</name>
    <name type="common">Vanilla</name>
    <dbReference type="NCBI Taxonomy" id="51239"/>
    <lineage>
        <taxon>Eukaryota</taxon>
        <taxon>Viridiplantae</taxon>
        <taxon>Streptophyta</taxon>
        <taxon>Embryophyta</taxon>
        <taxon>Tracheophyta</taxon>
        <taxon>Spermatophyta</taxon>
        <taxon>Magnoliopsida</taxon>
        <taxon>Liliopsida</taxon>
        <taxon>Asparagales</taxon>
        <taxon>Orchidaceae</taxon>
        <taxon>Vanilloideae</taxon>
        <taxon>Vanilleae</taxon>
        <taxon>Vanilla</taxon>
    </lineage>
</organism>
<evidence type="ECO:0000313" key="5">
    <source>
        <dbReference type="Proteomes" id="UP000639772"/>
    </source>
</evidence>
<sequence>ISSDHTATYFPSTTTTSHASNLDPLPRSGSSYANLQGRGGLMRACLTPTLFRSLALP</sequence>
<feature type="non-terminal residue" evidence="2">
    <location>
        <position position="1"/>
    </location>
</feature>
<dbReference type="Proteomes" id="UP000639772">
    <property type="component" value="Unassembled WGS sequence"/>
</dbReference>
<dbReference type="EMBL" id="JADCNL010000588">
    <property type="protein sequence ID" value="KAG0446334.1"/>
    <property type="molecule type" value="Genomic_DNA"/>
</dbReference>
<comment type="caution">
    <text evidence="2">The sequence shown here is derived from an EMBL/GenBank/DDBJ whole genome shotgun (WGS) entry which is preliminary data.</text>
</comment>
<accession>A0A835P482</accession>
<gene>
    <name evidence="3" type="ORF">HPP92_028883</name>
    <name evidence="2" type="ORF">HPP92_028893</name>
</gene>
<evidence type="ECO:0000313" key="3">
    <source>
        <dbReference type="EMBL" id="KAG0446334.1"/>
    </source>
</evidence>
<proteinExistence type="predicted"/>
<evidence type="ECO:0000256" key="1">
    <source>
        <dbReference type="SAM" id="MobiDB-lite"/>
    </source>
</evidence>
<evidence type="ECO:0000313" key="4">
    <source>
        <dbReference type="Proteomes" id="UP000636800"/>
    </source>
</evidence>
<protein>
    <submittedName>
        <fullName evidence="2">Uncharacterized protein</fullName>
    </submittedName>
</protein>